<feature type="region of interest" description="Disordered" evidence="1">
    <location>
        <begin position="1"/>
        <end position="33"/>
    </location>
</feature>
<reference evidence="2 3" key="1">
    <citation type="submission" date="2021-05" db="EMBL/GenBank/DDBJ databases">
        <title>Genome Assembly of Synthetic Allotetraploid Brassica napus Reveals Homoeologous Exchanges between Subgenomes.</title>
        <authorList>
            <person name="Davis J.T."/>
        </authorList>
    </citation>
    <scope>NUCLEOTIDE SEQUENCE [LARGE SCALE GENOMIC DNA]</scope>
    <source>
        <strain evidence="3">cv. Da-Ae</strain>
        <tissue evidence="2">Seedling</tissue>
    </source>
</reference>
<name>A0ABQ7XS10_BRANA</name>
<dbReference type="Proteomes" id="UP000824890">
    <property type="component" value="Unassembled WGS sequence"/>
</dbReference>
<accession>A0ABQ7XS10</accession>
<feature type="compositionally biased region" description="Polar residues" evidence="1">
    <location>
        <begin position="1"/>
        <end position="20"/>
    </location>
</feature>
<organism evidence="2 3">
    <name type="scientific">Brassica napus</name>
    <name type="common">Rape</name>
    <dbReference type="NCBI Taxonomy" id="3708"/>
    <lineage>
        <taxon>Eukaryota</taxon>
        <taxon>Viridiplantae</taxon>
        <taxon>Streptophyta</taxon>
        <taxon>Embryophyta</taxon>
        <taxon>Tracheophyta</taxon>
        <taxon>Spermatophyta</taxon>
        <taxon>Magnoliopsida</taxon>
        <taxon>eudicotyledons</taxon>
        <taxon>Gunneridae</taxon>
        <taxon>Pentapetalae</taxon>
        <taxon>rosids</taxon>
        <taxon>malvids</taxon>
        <taxon>Brassicales</taxon>
        <taxon>Brassicaceae</taxon>
        <taxon>Brassiceae</taxon>
        <taxon>Brassica</taxon>
    </lineage>
</organism>
<dbReference type="EMBL" id="JAGKQM010000019">
    <property type="protein sequence ID" value="KAH0858706.1"/>
    <property type="molecule type" value="Genomic_DNA"/>
</dbReference>
<sequence length="60" mass="6633">MINRMSSGSTECFSHTTTRGRQFDTKGERGGTGLAKKSLRGFLARSPVRYSGTAGWYWVS</sequence>
<evidence type="ECO:0000256" key="1">
    <source>
        <dbReference type="SAM" id="MobiDB-lite"/>
    </source>
</evidence>
<proteinExistence type="predicted"/>
<evidence type="ECO:0000313" key="3">
    <source>
        <dbReference type="Proteomes" id="UP000824890"/>
    </source>
</evidence>
<gene>
    <name evidence="2" type="ORF">HID58_086967</name>
</gene>
<keyword evidence="3" id="KW-1185">Reference proteome</keyword>
<comment type="caution">
    <text evidence="2">The sequence shown here is derived from an EMBL/GenBank/DDBJ whole genome shotgun (WGS) entry which is preliminary data.</text>
</comment>
<protein>
    <submittedName>
        <fullName evidence="2">Uncharacterized protein</fullName>
    </submittedName>
</protein>
<evidence type="ECO:0000313" key="2">
    <source>
        <dbReference type="EMBL" id="KAH0858706.1"/>
    </source>
</evidence>